<proteinExistence type="predicted"/>
<evidence type="ECO:0000313" key="2">
    <source>
        <dbReference type="EMBL" id="CAG6479602.1"/>
    </source>
</evidence>
<reference evidence="2" key="1">
    <citation type="submission" date="2021-05" db="EMBL/GenBank/DDBJ databases">
        <authorList>
            <person name="Alioto T."/>
            <person name="Alioto T."/>
            <person name="Gomez Garrido J."/>
        </authorList>
    </citation>
    <scope>NUCLEOTIDE SEQUENCE</scope>
</reference>
<protein>
    <submittedName>
        <fullName evidence="2">(northern house mosquito) hypothetical protein</fullName>
    </submittedName>
</protein>
<name>A0A8D8BUD0_CULPI</name>
<evidence type="ECO:0000256" key="1">
    <source>
        <dbReference type="SAM" id="MobiDB-lite"/>
    </source>
</evidence>
<accession>A0A8D8BUD0</accession>
<organism evidence="2">
    <name type="scientific">Culex pipiens</name>
    <name type="common">House mosquito</name>
    <dbReference type="NCBI Taxonomy" id="7175"/>
    <lineage>
        <taxon>Eukaryota</taxon>
        <taxon>Metazoa</taxon>
        <taxon>Ecdysozoa</taxon>
        <taxon>Arthropoda</taxon>
        <taxon>Hexapoda</taxon>
        <taxon>Insecta</taxon>
        <taxon>Pterygota</taxon>
        <taxon>Neoptera</taxon>
        <taxon>Endopterygota</taxon>
        <taxon>Diptera</taxon>
        <taxon>Nematocera</taxon>
        <taxon>Culicoidea</taxon>
        <taxon>Culicidae</taxon>
        <taxon>Culicinae</taxon>
        <taxon>Culicini</taxon>
        <taxon>Culex</taxon>
        <taxon>Culex</taxon>
    </lineage>
</organism>
<sequence>MHLHVPCPGQRPLAPLRNHPRARPGAHHSGQLDRRLPRHPAPVHQRFAQLPRHRRPAVRRLVLRSVPSDYLVAHPKLSGVEKVRRLSGHQEGELCQHGQGKRPDAELRRAAAAHCAVRVPHGARDQGGTAGRAAGPFGRELVQFVVGGSSVSTFFSFFNSVIQFLVSIL</sequence>
<feature type="region of interest" description="Disordered" evidence="1">
    <location>
        <begin position="1"/>
        <end position="37"/>
    </location>
</feature>
<dbReference type="EMBL" id="HBUE01085838">
    <property type="protein sequence ID" value="CAG6479602.1"/>
    <property type="molecule type" value="Transcribed_RNA"/>
</dbReference>
<dbReference type="AlphaFoldDB" id="A0A8D8BUD0"/>